<evidence type="ECO:0000259" key="2">
    <source>
        <dbReference type="Pfam" id="PF12697"/>
    </source>
</evidence>
<sequence>MIVTAATYFVSYRSAKDVPIEVRRRDQGGELIAFLHGFGCARESFDEAFRSDALLEYSLLTFDLPEHGRSGSLGAHAGIEGAADAVTSLLRRTHHERVHLVCHSMGGAIGLLAAQDLGTRMGDFISVEGNLIAEDCGLVTRGVAEQEATEFNENGFARFVAGLKKSAELSHRLWAEWYERCSPLGLHSLAGSLVQSCDNDKLVDLLTELESAHYLYGARSEIGHLTHRLRGIPMHSIDRSGHFPMIDNPADFYSLIAAVLTTTGAASPAVSASFSG</sequence>
<dbReference type="InterPro" id="IPR050266">
    <property type="entry name" value="AB_hydrolase_sf"/>
</dbReference>
<keyword evidence="1 3" id="KW-0378">Hydrolase</keyword>
<feature type="domain" description="AB hydrolase-1" evidence="2">
    <location>
        <begin position="34"/>
        <end position="253"/>
    </location>
</feature>
<dbReference type="EMBL" id="BOMP01000124">
    <property type="protein sequence ID" value="GIE44295.1"/>
    <property type="molecule type" value="Genomic_DNA"/>
</dbReference>
<dbReference type="Gene3D" id="3.40.50.1820">
    <property type="entry name" value="alpha/beta hydrolase"/>
    <property type="match status" value="1"/>
</dbReference>
<accession>A0ABQ4AU28</accession>
<dbReference type="GO" id="GO:0016787">
    <property type="term" value="F:hydrolase activity"/>
    <property type="evidence" value="ECO:0007669"/>
    <property type="project" value="UniProtKB-KW"/>
</dbReference>
<keyword evidence="4" id="KW-1185">Reference proteome</keyword>
<evidence type="ECO:0000313" key="3">
    <source>
        <dbReference type="EMBL" id="GIE44295.1"/>
    </source>
</evidence>
<proteinExistence type="predicted"/>
<dbReference type="Proteomes" id="UP000631312">
    <property type="component" value="Unassembled WGS sequence"/>
</dbReference>
<organism evidence="3 4">
    <name type="scientific">Actinoplanes lobatus</name>
    <dbReference type="NCBI Taxonomy" id="113568"/>
    <lineage>
        <taxon>Bacteria</taxon>
        <taxon>Bacillati</taxon>
        <taxon>Actinomycetota</taxon>
        <taxon>Actinomycetes</taxon>
        <taxon>Micromonosporales</taxon>
        <taxon>Micromonosporaceae</taxon>
        <taxon>Actinoplanes</taxon>
    </lineage>
</organism>
<dbReference type="InterPro" id="IPR029058">
    <property type="entry name" value="AB_hydrolase_fold"/>
</dbReference>
<evidence type="ECO:0000313" key="4">
    <source>
        <dbReference type="Proteomes" id="UP000631312"/>
    </source>
</evidence>
<dbReference type="PANTHER" id="PTHR43798">
    <property type="entry name" value="MONOACYLGLYCEROL LIPASE"/>
    <property type="match status" value="1"/>
</dbReference>
<dbReference type="PANTHER" id="PTHR43798:SF31">
    <property type="entry name" value="AB HYDROLASE SUPERFAMILY PROTEIN YCLE"/>
    <property type="match status" value="1"/>
</dbReference>
<dbReference type="Pfam" id="PF12697">
    <property type="entry name" value="Abhydrolase_6"/>
    <property type="match status" value="1"/>
</dbReference>
<gene>
    <name evidence="3" type="ORF">Alo02nite_71930</name>
</gene>
<reference evidence="3 4" key="1">
    <citation type="submission" date="2021-01" db="EMBL/GenBank/DDBJ databases">
        <title>Whole genome shotgun sequence of Actinoplanes lobatus NBRC 12513.</title>
        <authorList>
            <person name="Komaki H."/>
            <person name="Tamura T."/>
        </authorList>
    </citation>
    <scope>NUCLEOTIDE SEQUENCE [LARGE SCALE GENOMIC DNA]</scope>
    <source>
        <strain evidence="3 4">NBRC 12513</strain>
    </source>
</reference>
<evidence type="ECO:0000256" key="1">
    <source>
        <dbReference type="ARBA" id="ARBA00022801"/>
    </source>
</evidence>
<name>A0ABQ4AU28_9ACTN</name>
<dbReference type="InterPro" id="IPR000073">
    <property type="entry name" value="AB_hydrolase_1"/>
</dbReference>
<comment type="caution">
    <text evidence="3">The sequence shown here is derived from an EMBL/GenBank/DDBJ whole genome shotgun (WGS) entry which is preliminary data.</text>
</comment>
<protein>
    <submittedName>
        <fullName evidence="3">Alpha/beta hydrolase</fullName>
    </submittedName>
</protein>
<dbReference type="SUPFAM" id="SSF53474">
    <property type="entry name" value="alpha/beta-Hydrolases"/>
    <property type="match status" value="1"/>
</dbReference>